<proteinExistence type="predicted"/>
<comment type="caution">
    <text evidence="2">The sequence shown here is derived from an EMBL/GenBank/DDBJ whole genome shotgun (WGS) entry which is preliminary data.</text>
</comment>
<gene>
    <name evidence="2" type="ORF">mRhiFer1_009259</name>
</gene>
<dbReference type="Proteomes" id="UP000585614">
    <property type="component" value="Unassembled WGS sequence"/>
</dbReference>
<accession>A0A7J7S7U1</accession>
<evidence type="ECO:0000256" key="1">
    <source>
        <dbReference type="SAM" id="MobiDB-lite"/>
    </source>
</evidence>
<protein>
    <submittedName>
        <fullName evidence="2">Uncharacterized protein</fullName>
    </submittedName>
</protein>
<sequence>MTPGASPPRVAQPPRPQGAPNTCSCLRSLVLGKRQELQLQLFSGSHSSKVTLALKASSSRGDRDWNLLKWQPLLVMVGLEVGIGPALAKPSTMDPSAAMTEAQLLPWPRSSVPTDVCKVKRRMEIGISTGTDKACVGGAR</sequence>
<dbReference type="EMBL" id="JACAGC010000023">
    <property type="protein sequence ID" value="KAF6284506.1"/>
    <property type="molecule type" value="Genomic_DNA"/>
</dbReference>
<organism evidence="2 3">
    <name type="scientific">Rhinolophus ferrumequinum</name>
    <name type="common">Greater horseshoe bat</name>
    <dbReference type="NCBI Taxonomy" id="59479"/>
    <lineage>
        <taxon>Eukaryota</taxon>
        <taxon>Metazoa</taxon>
        <taxon>Chordata</taxon>
        <taxon>Craniata</taxon>
        <taxon>Vertebrata</taxon>
        <taxon>Euteleostomi</taxon>
        <taxon>Mammalia</taxon>
        <taxon>Eutheria</taxon>
        <taxon>Laurasiatheria</taxon>
        <taxon>Chiroptera</taxon>
        <taxon>Yinpterochiroptera</taxon>
        <taxon>Rhinolophoidea</taxon>
        <taxon>Rhinolophidae</taxon>
        <taxon>Rhinolophinae</taxon>
        <taxon>Rhinolophus</taxon>
    </lineage>
</organism>
<reference evidence="2 3" key="1">
    <citation type="journal article" date="2020" name="Nature">
        <title>Six reference-quality genomes reveal evolution of bat adaptations.</title>
        <authorList>
            <person name="Jebb D."/>
            <person name="Huang Z."/>
            <person name="Pippel M."/>
            <person name="Hughes G.M."/>
            <person name="Lavrichenko K."/>
            <person name="Devanna P."/>
            <person name="Winkler S."/>
            <person name="Jermiin L.S."/>
            <person name="Skirmuntt E.C."/>
            <person name="Katzourakis A."/>
            <person name="Burkitt-Gray L."/>
            <person name="Ray D.A."/>
            <person name="Sullivan K.A.M."/>
            <person name="Roscito J.G."/>
            <person name="Kirilenko B.M."/>
            <person name="Davalos L.M."/>
            <person name="Corthals A.P."/>
            <person name="Power M.L."/>
            <person name="Jones G."/>
            <person name="Ransome R.D."/>
            <person name="Dechmann D.K.N."/>
            <person name="Locatelli A.G."/>
            <person name="Puechmaille S.J."/>
            <person name="Fedrigo O."/>
            <person name="Jarvis E.D."/>
            <person name="Hiller M."/>
            <person name="Vernes S.C."/>
            <person name="Myers E.W."/>
            <person name="Teeling E.C."/>
        </authorList>
    </citation>
    <scope>NUCLEOTIDE SEQUENCE [LARGE SCALE GENOMIC DNA]</scope>
    <source>
        <strain evidence="2">MRhiFer1</strain>
        <tissue evidence="2">Lung</tissue>
    </source>
</reference>
<dbReference type="AlphaFoldDB" id="A0A7J7S7U1"/>
<evidence type="ECO:0000313" key="2">
    <source>
        <dbReference type="EMBL" id="KAF6284506.1"/>
    </source>
</evidence>
<feature type="region of interest" description="Disordered" evidence="1">
    <location>
        <begin position="1"/>
        <end position="21"/>
    </location>
</feature>
<name>A0A7J7S7U1_RHIFE</name>
<evidence type="ECO:0000313" key="3">
    <source>
        <dbReference type="Proteomes" id="UP000585614"/>
    </source>
</evidence>